<protein>
    <recommendedName>
        <fullName evidence="9">AMP-dependent synthetase/ligase domain-containing protein</fullName>
    </recommendedName>
</protein>
<dbReference type="CDD" id="cd12119">
    <property type="entry name" value="ttLC_FACS_AlkK_like"/>
    <property type="match status" value="1"/>
</dbReference>
<keyword evidence="4" id="KW-0443">Lipid metabolism</keyword>
<evidence type="ECO:0000256" key="3">
    <source>
        <dbReference type="ARBA" id="ARBA00022832"/>
    </source>
</evidence>
<evidence type="ECO:0000313" key="7">
    <source>
        <dbReference type="EMBL" id="WIA13607.1"/>
    </source>
</evidence>
<dbReference type="PROSITE" id="PS00455">
    <property type="entry name" value="AMP_BINDING"/>
    <property type="match status" value="1"/>
</dbReference>
<sequence>MAENSNPPGSMQSWPLLVTHALEYAARWHKDQKIVCKTVEGPVTISTYADLNQRAKLCALALQKLGVKPGDVVGTLAWNTTRHLEAWYGTMGIGGVTHTLNPRLSDADIAYIAGHGEDRLILVDATLLPVVARIAKELPLLQAVVVLTDRQHMPDHAAAAALSVPLLCYEQLLDEAAESGALGSFTWPRLHEDSPAGLCYTSGTTGNPKGVRYTHRSNFLHALITTAPDALALSASSTILMVVPMFHANSWGLNFSGVSSVRVVVPMFHANSWGLNFSGPMVGARLVLPGPYLDGENIYQLMHTFKVTVTAGVPTVWLNLLQHMDKHKLALRHLQRVCIAGSAPPRSMIQALEKHGVDVRHLWGMTELSPLGSLGTLTSGQIGDGLTHDDVISLKEGQGRPHLFCDMRLVDDEGKQLPNDGKAVGHLQVRGPIVVERYHKAAAPAVDDQGWFMTGDVASIDEHGMMRIADRSKDVIKSGGEWISSIALENACMGHPKVLEAAVVGIPDEKWGERPLLVVVPHAHVAGDEALKRELLAYMAEHPAVARYAAPDDVAFVPEIPHNATGKVSKLSLRMMFQHYKRPSSKL</sequence>
<feature type="domain" description="AMP-dependent synthetase/ligase" evidence="5">
    <location>
        <begin position="263"/>
        <end position="438"/>
    </location>
</feature>
<dbReference type="PANTHER" id="PTHR43859:SF4">
    <property type="entry name" value="BUTANOATE--COA LIGASE AAE1-RELATED"/>
    <property type="match status" value="1"/>
</dbReference>
<dbReference type="PANTHER" id="PTHR43859">
    <property type="entry name" value="ACYL-ACTIVATING ENZYME"/>
    <property type="match status" value="1"/>
</dbReference>
<keyword evidence="2" id="KW-0436">Ligase</keyword>
<evidence type="ECO:0000313" key="8">
    <source>
        <dbReference type="Proteomes" id="UP001244341"/>
    </source>
</evidence>
<name>A0ABY8TZB0_TETOB</name>
<dbReference type="Gene3D" id="3.30.300.30">
    <property type="match status" value="1"/>
</dbReference>
<dbReference type="InterPro" id="IPR025110">
    <property type="entry name" value="AMP-bd_C"/>
</dbReference>
<keyword evidence="8" id="KW-1185">Reference proteome</keyword>
<gene>
    <name evidence="7" type="ORF">OEZ85_007172</name>
</gene>
<feature type="domain" description="AMP-binding enzyme C-terminal" evidence="6">
    <location>
        <begin position="488"/>
        <end position="567"/>
    </location>
</feature>
<organism evidence="7 8">
    <name type="scientific">Tetradesmus obliquus</name>
    <name type="common">Green alga</name>
    <name type="synonym">Acutodesmus obliquus</name>
    <dbReference type="NCBI Taxonomy" id="3088"/>
    <lineage>
        <taxon>Eukaryota</taxon>
        <taxon>Viridiplantae</taxon>
        <taxon>Chlorophyta</taxon>
        <taxon>core chlorophytes</taxon>
        <taxon>Chlorophyceae</taxon>
        <taxon>CS clade</taxon>
        <taxon>Sphaeropleales</taxon>
        <taxon>Scenedesmaceae</taxon>
        <taxon>Tetradesmus</taxon>
    </lineage>
</organism>
<evidence type="ECO:0000259" key="5">
    <source>
        <dbReference type="Pfam" id="PF00501"/>
    </source>
</evidence>
<keyword evidence="3" id="KW-0276">Fatty acid metabolism</keyword>
<dbReference type="InterPro" id="IPR000873">
    <property type="entry name" value="AMP-dep_synth/lig_dom"/>
</dbReference>
<evidence type="ECO:0000256" key="1">
    <source>
        <dbReference type="ARBA" id="ARBA00006432"/>
    </source>
</evidence>
<dbReference type="Pfam" id="PF13193">
    <property type="entry name" value="AMP-binding_C"/>
    <property type="match status" value="1"/>
</dbReference>
<proteinExistence type="inferred from homology"/>
<evidence type="ECO:0000256" key="4">
    <source>
        <dbReference type="ARBA" id="ARBA00023098"/>
    </source>
</evidence>
<reference evidence="7 8" key="1">
    <citation type="submission" date="2023-05" db="EMBL/GenBank/DDBJ databases">
        <title>A 100% complete, gapless, phased diploid assembly of the Scenedesmus obliquus UTEX 3031 genome.</title>
        <authorList>
            <person name="Biondi T.C."/>
            <person name="Hanschen E.R."/>
            <person name="Kwon T."/>
            <person name="Eng W."/>
            <person name="Kruse C.P.S."/>
            <person name="Koehler S.I."/>
            <person name="Kunde Y."/>
            <person name="Gleasner C.D."/>
            <person name="You Mak K.T."/>
            <person name="Polle J."/>
            <person name="Hovde B.T."/>
            <person name="Starkenburg S.R."/>
        </authorList>
    </citation>
    <scope>NUCLEOTIDE SEQUENCE [LARGE SCALE GENOMIC DNA]</scope>
    <source>
        <strain evidence="7 8">DOE0152z</strain>
    </source>
</reference>
<feature type="domain" description="AMP-dependent synthetase/ligase" evidence="5">
    <location>
        <begin position="31"/>
        <end position="255"/>
    </location>
</feature>
<dbReference type="InterPro" id="IPR020845">
    <property type="entry name" value="AMP-binding_CS"/>
</dbReference>
<dbReference type="InterPro" id="IPR042099">
    <property type="entry name" value="ANL_N_sf"/>
</dbReference>
<evidence type="ECO:0008006" key="9">
    <source>
        <dbReference type="Google" id="ProtNLM"/>
    </source>
</evidence>
<dbReference type="InterPro" id="IPR045851">
    <property type="entry name" value="AMP-bd_C_sf"/>
</dbReference>
<evidence type="ECO:0000259" key="6">
    <source>
        <dbReference type="Pfam" id="PF13193"/>
    </source>
</evidence>
<accession>A0ABY8TZB0</accession>
<dbReference type="Proteomes" id="UP001244341">
    <property type="component" value="Chromosome 4b"/>
</dbReference>
<dbReference type="EMBL" id="CP126211">
    <property type="protein sequence ID" value="WIA13607.1"/>
    <property type="molecule type" value="Genomic_DNA"/>
</dbReference>
<comment type="similarity">
    <text evidence="1">Belongs to the ATP-dependent AMP-binding enzyme family.</text>
</comment>
<dbReference type="Gene3D" id="3.40.50.12780">
    <property type="entry name" value="N-terminal domain of ligase-like"/>
    <property type="match status" value="2"/>
</dbReference>
<dbReference type="Pfam" id="PF00501">
    <property type="entry name" value="AMP-binding"/>
    <property type="match status" value="2"/>
</dbReference>
<evidence type="ECO:0000256" key="2">
    <source>
        <dbReference type="ARBA" id="ARBA00022598"/>
    </source>
</evidence>
<dbReference type="SUPFAM" id="SSF56801">
    <property type="entry name" value="Acetyl-CoA synthetase-like"/>
    <property type="match status" value="1"/>
</dbReference>